<dbReference type="CDD" id="cd02440">
    <property type="entry name" value="AdoMet_MTases"/>
    <property type="match status" value="1"/>
</dbReference>
<dbReference type="SUPFAM" id="SSF53335">
    <property type="entry name" value="S-adenosyl-L-methionine-dependent methyltransferases"/>
    <property type="match status" value="1"/>
</dbReference>
<dbReference type="PANTHER" id="PTHR43591">
    <property type="entry name" value="METHYLTRANSFERASE"/>
    <property type="match status" value="1"/>
</dbReference>
<dbReference type="Gene3D" id="3.40.50.150">
    <property type="entry name" value="Vaccinia Virus protein VP39"/>
    <property type="match status" value="1"/>
</dbReference>
<dbReference type="AlphaFoldDB" id="A0A8J4DXW8"/>
<comment type="caution">
    <text evidence="2">The sequence shown here is derived from an EMBL/GenBank/DDBJ whole genome shotgun (WGS) entry which is preliminary data.</text>
</comment>
<organism evidence="2 3">
    <name type="scientific">Virgisporangium aurantiacum</name>
    <dbReference type="NCBI Taxonomy" id="175570"/>
    <lineage>
        <taxon>Bacteria</taxon>
        <taxon>Bacillati</taxon>
        <taxon>Actinomycetota</taxon>
        <taxon>Actinomycetes</taxon>
        <taxon>Micromonosporales</taxon>
        <taxon>Micromonosporaceae</taxon>
        <taxon>Virgisporangium</taxon>
    </lineage>
</organism>
<accession>A0A8J4DXW8</accession>
<proteinExistence type="predicted"/>
<dbReference type="Proteomes" id="UP000612585">
    <property type="component" value="Unassembled WGS sequence"/>
</dbReference>
<reference evidence="2" key="1">
    <citation type="submission" date="2021-01" db="EMBL/GenBank/DDBJ databases">
        <title>Whole genome shotgun sequence of Virgisporangium aurantiacum NBRC 16421.</title>
        <authorList>
            <person name="Komaki H."/>
            <person name="Tamura T."/>
        </authorList>
    </citation>
    <scope>NUCLEOTIDE SEQUENCE</scope>
    <source>
        <strain evidence="2">NBRC 16421</strain>
    </source>
</reference>
<dbReference type="GO" id="GO:0008757">
    <property type="term" value="F:S-adenosylmethionine-dependent methyltransferase activity"/>
    <property type="evidence" value="ECO:0007669"/>
    <property type="project" value="InterPro"/>
</dbReference>
<feature type="domain" description="Methyltransferase type 11" evidence="1">
    <location>
        <begin position="75"/>
        <end position="167"/>
    </location>
</feature>
<protein>
    <recommendedName>
        <fullName evidence="1">Methyltransferase type 11 domain-containing protein</fullName>
    </recommendedName>
</protein>
<sequence length="287" mass="31167">MGDHAQRSGFAGLENGRVIPEPLARTPFAQLDDVPQPMLALLIGALESMATNPEIQRVRRVAWDAMGPISGRRLLDAGCGTGEVARELAEAGADVVALDHSTATVAAAADRHDGSPVRYINGDVAALDFPDASFDGVRCERVLQHVDDPDRAIAELVRVTRPGGRVCVVDTDWESVAVDGLPADLIDAVRAYFTGRWQQHHLGMGRTLRRRLVRAGLRDVIAIPVVCYFTHPSQVGHVLPMFNPTVPPEADVVPPDVRDAWFNAIDHAGDRDEFLAVLTIWVARGCR</sequence>
<dbReference type="Pfam" id="PF08241">
    <property type="entry name" value="Methyltransf_11"/>
    <property type="match status" value="1"/>
</dbReference>
<keyword evidence="3" id="KW-1185">Reference proteome</keyword>
<evidence type="ECO:0000313" key="2">
    <source>
        <dbReference type="EMBL" id="GIJ53818.1"/>
    </source>
</evidence>
<dbReference type="InterPro" id="IPR029063">
    <property type="entry name" value="SAM-dependent_MTases_sf"/>
</dbReference>
<name>A0A8J4DXW8_9ACTN</name>
<evidence type="ECO:0000313" key="3">
    <source>
        <dbReference type="Proteomes" id="UP000612585"/>
    </source>
</evidence>
<gene>
    <name evidence="2" type="ORF">Vau01_013340</name>
</gene>
<evidence type="ECO:0000259" key="1">
    <source>
        <dbReference type="Pfam" id="PF08241"/>
    </source>
</evidence>
<dbReference type="EMBL" id="BOPG01000009">
    <property type="protein sequence ID" value="GIJ53818.1"/>
    <property type="molecule type" value="Genomic_DNA"/>
</dbReference>
<dbReference type="PANTHER" id="PTHR43591:SF78">
    <property type="entry name" value="SLR0407 PROTEIN"/>
    <property type="match status" value="1"/>
</dbReference>
<dbReference type="InterPro" id="IPR013216">
    <property type="entry name" value="Methyltransf_11"/>
</dbReference>